<organism evidence="1">
    <name type="scientific">Anguilla anguilla</name>
    <name type="common">European freshwater eel</name>
    <name type="synonym">Muraena anguilla</name>
    <dbReference type="NCBI Taxonomy" id="7936"/>
    <lineage>
        <taxon>Eukaryota</taxon>
        <taxon>Metazoa</taxon>
        <taxon>Chordata</taxon>
        <taxon>Craniata</taxon>
        <taxon>Vertebrata</taxon>
        <taxon>Euteleostomi</taxon>
        <taxon>Actinopterygii</taxon>
        <taxon>Neopterygii</taxon>
        <taxon>Teleostei</taxon>
        <taxon>Anguilliformes</taxon>
        <taxon>Anguillidae</taxon>
        <taxon>Anguilla</taxon>
    </lineage>
</organism>
<reference evidence="1" key="1">
    <citation type="submission" date="2014-11" db="EMBL/GenBank/DDBJ databases">
        <authorList>
            <person name="Amaro Gonzalez C."/>
        </authorList>
    </citation>
    <scope>NUCLEOTIDE SEQUENCE</scope>
</reference>
<dbReference type="EMBL" id="GBXM01053586">
    <property type="protein sequence ID" value="JAH54991.1"/>
    <property type="molecule type" value="Transcribed_RNA"/>
</dbReference>
<reference evidence="1" key="2">
    <citation type="journal article" date="2015" name="Fish Shellfish Immunol.">
        <title>Early steps in the European eel (Anguilla anguilla)-Vibrio vulnificus interaction in the gills: Role of the RtxA13 toxin.</title>
        <authorList>
            <person name="Callol A."/>
            <person name="Pajuelo D."/>
            <person name="Ebbesson L."/>
            <person name="Teles M."/>
            <person name="MacKenzie S."/>
            <person name="Amaro C."/>
        </authorList>
    </citation>
    <scope>NUCLEOTIDE SEQUENCE</scope>
</reference>
<protein>
    <submittedName>
        <fullName evidence="1">Uncharacterized protein</fullName>
    </submittedName>
</protein>
<name>A0A0E9TN11_ANGAN</name>
<dbReference type="AlphaFoldDB" id="A0A0E9TN11"/>
<proteinExistence type="predicted"/>
<sequence length="33" mass="3582">MCSQLSSSHSSFVWLKSCGPHRTQQGIACQCSP</sequence>
<evidence type="ECO:0000313" key="1">
    <source>
        <dbReference type="EMBL" id="JAH54991.1"/>
    </source>
</evidence>
<accession>A0A0E9TN11</accession>